<feature type="chain" id="PRO_5045295110" evidence="2">
    <location>
        <begin position="19"/>
        <end position="164"/>
    </location>
</feature>
<dbReference type="PANTHER" id="PTHR45702:SF4">
    <property type="entry name" value="DISINTEGRIN AND METALLOPROTEINASE DOMAIN-CONTAINING PROTEIN 10"/>
    <property type="match status" value="1"/>
</dbReference>
<organism evidence="4 5">
    <name type="scientific">Ilyodon furcidens</name>
    <name type="common">goldbreast splitfin</name>
    <dbReference type="NCBI Taxonomy" id="33524"/>
    <lineage>
        <taxon>Eukaryota</taxon>
        <taxon>Metazoa</taxon>
        <taxon>Chordata</taxon>
        <taxon>Craniata</taxon>
        <taxon>Vertebrata</taxon>
        <taxon>Euteleostomi</taxon>
        <taxon>Actinopterygii</taxon>
        <taxon>Neopterygii</taxon>
        <taxon>Teleostei</taxon>
        <taxon>Neoteleostei</taxon>
        <taxon>Acanthomorphata</taxon>
        <taxon>Ovalentaria</taxon>
        <taxon>Atherinomorphae</taxon>
        <taxon>Cyprinodontiformes</taxon>
        <taxon>Goodeidae</taxon>
        <taxon>Ilyodon</taxon>
    </lineage>
</organism>
<keyword evidence="1" id="KW-1015">Disulfide bond</keyword>
<reference evidence="4 5" key="1">
    <citation type="submission" date="2021-06" db="EMBL/GenBank/DDBJ databases">
        <authorList>
            <person name="Palmer J.M."/>
        </authorList>
    </citation>
    <scope>NUCLEOTIDE SEQUENCE [LARGE SCALE GENOMIC DNA]</scope>
    <source>
        <strain evidence="5">if_2019</strain>
        <tissue evidence="4">Muscle</tissue>
    </source>
</reference>
<dbReference type="InterPro" id="IPR002870">
    <property type="entry name" value="Peptidase_M12B_N"/>
</dbReference>
<dbReference type="Pfam" id="PF01562">
    <property type="entry name" value="Pep_M12B_propep"/>
    <property type="match status" value="1"/>
</dbReference>
<sequence>MIYVKFFLLLCCLKDIIGQFGNPLNKYIRHYEGLSYDTEALHSRHQRAKRALHPEDRTVHLDFHAHGRHFNLRLKRDIKLFSPDLVVEVSGKQEPIDTSHIYSGEIFGEEGTLTHGSVVDGRFEGFIKTHQGTFYVEPSERYLKVNNVPFHSVIYHEDDICKYT</sequence>
<accession>A0ABV0V0Q5</accession>
<evidence type="ECO:0000256" key="2">
    <source>
        <dbReference type="SAM" id="SignalP"/>
    </source>
</evidence>
<evidence type="ECO:0000256" key="1">
    <source>
        <dbReference type="ARBA" id="ARBA00023157"/>
    </source>
</evidence>
<dbReference type="GO" id="GO:0008237">
    <property type="term" value="F:metallopeptidase activity"/>
    <property type="evidence" value="ECO:0007669"/>
    <property type="project" value="UniProtKB-KW"/>
</dbReference>
<keyword evidence="4" id="KW-0645">Protease</keyword>
<dbReference type="Proteomes" id="UP001482620">
    <property type="component" value="Unassembled WGS sequence"/>
</dbReference>
<proteinExistence type="predicted"/>
<feature type="domain" description="Peptidase M12B propeptide" evidence="3">
    <location>
        <begin position="34"/>
        <end position="95"/>
    </location>
</feature>
<name>A0ABV0V0Q5_9TELE</name>
<dbReference type="EMBL" id="JAHRIQ010092800">
    <property type="protein sequence ID" value="MEQ2250589.1"/>
    <property type="molecule type" value="Genomic_DNA"/>
</dbReference>
<evidence type="ECO:0000259" key="3">
    <source>
        <dbReference type="Pfam" id="PF01562"/>
    </source>
</evidence>
<keyword evidence="2" id="KW-0732">Signal</keyword>
<protein>
    <submittedName>
        <fullName evidence="4">Disintegrin and metalloproteinase domain-containing protein 10</fullName>
    </submittedName>
</protein>
<comment type="caution">
    <text evidence="4">The sequence shown here is derived from an EMBL/GenBank/DDBJ whole genome shotgun (WGS) entry which is preliminary data.</text>
</comment>
<feature type="signal peptide" evidence="2">
    <location>
        <begin position="1"/>
        <end position="18"/>
    </location>
</feature>
<keyword evidence="4" id="KW-0482">Metalloprotease</keyword>
<keyword evidence="4" id="KW-0378">Hydrolase</keyword>
<dbReference type="PANTHER" id="PTHR45702">
    <property type="entry name" value="ADAM10/ADAM17 METALLOPEPTIDASE FAMILY MEMBER"/>
    <property type="match status" value="1"/>
</dbReference>
<evidence type="ECO:0000313" key="5">
    <source>
        <dbReference type="Proteomes" id="UP001482620"/>
    </source>
</evidence>
<dbReference type="InterPro" id="IPR051489">
    <property type="entry name" value="ADAM_Metalloproteinase"/>
</dbReference>
<keyword evidence="5" id="KW-1185">Reference proteome</keyword>
<gene>
    <name evidence="4" type="primary">ADAM10_2</name>
    <name evidence="4" type="ORF">ILYODFUR_002462</name>
</gene>
<evidence type="ECO:0000313" key="4">
    <source>
        <dbReference type="EMBL" id="MEQ2250589.1"/>
    </source>
</evidence>